<evidence type="ECO:0000259" key="3">
    <source>
        <dbReference type="PROSITE" id="PS50887"/>
    </source>
</evidence>
<dbReference type="Gene3D" id="3.20.20.450">
    <property type="entry name" value="EAL domain"/>
    <property type="match status" value="1"/>
</dbReference>
<dbReference type="Pfam" id="PF00563">
    <property type="entry name" value="EAL"/>
    <property type="match status" value="1"/>
</dbReference>
<dbReference type="AlphaFoldDB" id="A0A974XLR6"/>
<keyword evidence="1" id="KW-0129">CBS domain</keyword>
<dbReference type="InterPro" id="IPR043128">
    <property type="entry name" value="Rev_trsase/Diguanyl_cyclase"/>
</dbReference>
<dbReference type="Gene3D" id="3.10.580.10">
    <property type="entry name" value="CBS-domain"/>
    <property type="match status" value="1"/>
</dbReference>
<dbReference type="SUPFAM" id="SSF55073">
    <property type="entry name" value="Nucleotide cyclase"/>
    <property type="match status" value="1"/>
</dbReference>
<dbReference type="PROSITE" id="PS50883">
    <property type="entry name" value="EAL"/>
    <property type="match status" value="1"/>
</dbReference>
<dbReference type="InterPro" id="IPR035919">
    <property type="entry name" value="EAL_sf"/>
</dbReference>
<dbReference type="EMBL" id="CP071504">
    <property type="protein sequence ID" value="QSX29593.1"/>
    <property type="molecule type" value="Genomic_DNA"/>
</dbReference>
<evidence type="ECO:0000259" key="2">
    <source>
        <dbReference type="PROSITE" id="PS50883"/>
    </source>
</evidence>
<evidence type="ECO:0000313" key="6">
    <source>
        <dbReference type="Proteomes" id="UP000663281"/>
    </source>
</evidence>
<dbReference type="InterPro" id="IPR029787">
    <property type="entry name" value="Nucleotide_cyclase"/>
</dbReference>
<dbReference type="NCBIfam" id="TIGR00254">
    <property type="entry name" value="GGDEF"/>
    <property type="match status" value="1"/>
</dbReference>
<dbReference type="KEGG" id="scyp:JYB88_15550"/>
<dbReference type="PANTHER" id="PTHR33121:SF76">
    <property type="entry name" value="SIGNALING PROTEIN"/>
    <property type="match status" value="1"/>
</dbReference>
<dbReference type="InterPro" id="IPR000160">
    <property type="entry name" value="GGDEF_dom"/>
</dbReference>
<evidence type="ECO:0000313" key="5">
    <source>
        <dbReference type="EMBL" id="QSX29593.1"/>
    </source>
</evidence>
<feature type="domain" description="CBS" evidence="4">
    <location>
        <begin position="266"/>
        <end position="327"/>
    </location>
</feature>
<dbReference type="SUPFAM" id="SSF54631">
    <property type="entry name" value="CBS-domain pair"/>
    <property type="match status" value="1"/>
</dbReference>
<dbReference type="CDD" id="cd01948">
    <property type="entry name" value="EAL"/>
    <property type="match status" value="1"/>
</dbReference>
<dbReference type="InterPro" id="IPR001633">
    <property type="entry name" value="EAL_dom"/>
</dbReference>
<dbReference type="RefSeq" id="WP_207324694.1">
    <property type="nucleotide sequence ID" value="NZ_CP071504.1"/>
</dbReference>
<dbReference type="GO" id="GO:0071111">
    <property type="term" value="F:cyclic-guanylate-specific phosphodiesterase activity"/>
    <property type="evidence" value="ECO:0007669"/>
    <property type="project" value="InterPro"/>
</dbReference>
<dbReference type="Pfam" id="PF00990">
    <property type="entry name" value="GGDEF"/>
    <property type="match status" value="1"/>
</dbReference>
<gene>
    <name evidence="5" type="ORF">JYB88_15550</name>
</gene>
<dbReference type="Gene3D" id="3.30.70.270">
    <property type="match status" value="1"/>
</dbReference>
<evidence type="ECO:0000259" key="4">
    <source>
        <dbReference type="PROSITE" id="PS51371"/>
    </source>
</evidence>
<accession>A0A974XLR6</accession>
<name>A0A974XLR6_9GAMM</name>
<proteinExistence type="predicted"/>
<dbReference type="InterPro" id="IPR050706">
    <property type="entry name" value="Cyclic-di-GMP_PDE-like"/>
</dbReference>
<dbReference type="PROSITE" id="PS51371">
    <property type="entry name" value="CBS"/>
    <property type="match status" value="1"/>
</dbReference>
<sequence>MAAAAQQTALAQIVEQRTINALFQPIFDIAANKVHGYEALTRGPRDSCLHSPVELFRTAEQCGRLSELETLCRQISVEQFARRQLPGKLFINISPKALLDPDHPKGKTLALLQQLGIPPSEVVIELSEQHPADDIDLLKACLHRYRDQGFLTAIDDLGAGYSGLRLWSELAPDYVKIDRHFIHEIDKYPVKQEFVRSIVELCQSLTCKVIAEGIETEQELLILKQLGITYCQGFLLGKPELHPNRSLQSRLLPSHQPAPHRYSETAESLCCNAVTVSAETRLKLVGERFSAEPTLQAVVVQAQDKPVGIISRASLLELFSTPYGRALHENHRVSEVMDTQVPRIEAGAPLSMVSQLLTADSESQMAQQFIIMRQGELLGIGHTKDLLARITEYRIKMARHANPLTDLPGNVPIQEELQRLQRQRRSFYLGYFDLNHFKPYNDVYGFCRGDEVICEVASLLSRFQGPDCFIGHIGGDDFVMIATDPRMLDWSREVLLAFNGRRESFYQAEHWHSQAMPGQDRDGTPGQLPLISLSVGILSPRHSFNASEHELSLLSARAKKQAKLARDGFCLLDDRPALLSA</sequence>
<dbReference type="SUPFAM" id="SSF141868">
    <property type="entry name" value="EAL domain-like"/>
    <property type="match status" value="1"/>
</dbReference>
<dbReference type="PROSITE" id="PS50887">
    <property type="entry name" value="GGDEF"/>
    <property type="match status" value="1"/>
</dbReference>
<dbReference type="Proteomes" id="UP000663281">
    <property type="component" value="Chromosome"/>
</dbReference>
<reference evidence="5 6" key="1">
    <citation type="submission" date="2021-03" db="EMBL/GenBank/DDBJ databases">
        <title>Novel species identification of genus Shewanella.</title>
        <authorList>
            <person name="Liu G."/>
            <person name="Zhang Q."/>
        </authorList>
    </citation>
    <scope>NUCLEOTIDE SEQUENCE [LARGE SCALE GENOMIC DNA]</scope>
    <source>
        <strain evidence="5 6">FJAT-53726</strain>
    </source>
</reference>
<evidence type="ECO:0000256" key="1">
    <source>
        <dbReference type="PROSITE-ProRule" id="PRU00703"/>
    </source>
</evidence>
<dbReference type="PANTHER" id="PTHR33121">
    <property type="entry name" value="CYCLIC DI-GMP PHOSPHODIESTERASE PDEF"/>
    <property type="match status" value="1"/>
</dbReference>
<keyword evidence="6" id="KW-1185">Reference proteome</keyword>
<dbReference type="InterPro" id="IPR046342">
    <property type="entry name" value="CBS_dom_sf"/>
</dbReference>
<dbReference type="CDD" id="cd01949">
    <property type="entry name" value="GGDEF"/>
    <property type="match status" value="1"/>
</dbReference>
<organism evidence="5 6">
    <name type="scientific">Shewanella cyperi</name>
    <dbReference type="NCBI Taxonomy" id="2814292"/>
    <lineage>
        <taxon>Bacteria</taxon>
        <taxon>Pseudomonadati</taxon>
        <taxon>Pseudomonadota</taxon>
        <taxon>Gammaproteobacteria</taxon>
        <taxon>Alteromonadales</taxon>
        <taxon>Shewanellaceae</taxon>
        <taxon>Shewanella</taxon>
    </lineage>
</organism>
<dbReference type="InterPro" id="IPR000644">
    <property type="entry name" value="CBS_dom"/>
</dbReference>
<protein>
    <submittedName>
        <fullName evidence="5">EAL and GGDEF domain-containing protein</fullName>
    </submittedName>
</protein>
<feature type="domain" description="GGDEF" evidence="3">
    <location>
        <begin position="425"/>
        <end position="574"/>
    </location>
</feature>
<dbReference type="SMART" id="SM00267">
    <property type="entry name" value="GGDEF"/>
    <property type="match status" value="1"/>
</dbReference>
<dbReference type="SMART" id="SM00052">
    <property type="entry name" value="EAL"/>
    <property type="match status" value="1"/>
</dbReference>
<feature type="domain" description="EAL" evidence="2">
    <location>
        <begin position="3"/>
        <end position="253"/>
    </location>
</feature>